<name>A0A847S5F9_9NEIS</name>
<sequence>MIRLNLLPHRELRKAAQTRQFYILTAFTLLAALGGAFAVYQYLVDQVTYQEARNGYYRQENDKLSKQIVEIDKLKEERETLLSRKKVVEDLQVSRSEVVQLLDSLAKLTPEGIMLTSIKQTDTTVDLTGNTISNARIATFMQNIQSSSMLANPTLIQITGGDAGKPSTFSMQIQIKRGAPADAAASAAPKG</sequence>
<keyword evidence="2" id="KW-0472">Membrane</keyword>
<evidence type="ECO:0000313" key="3">
    <source>
        <dbReference type="EMBL" id="NLR75074.1"/>
    </source>
</evidence>
<evidence type="ECO:0000256" key="1">
    <source>
        <dbReference type="SAM" id="Coils"/>
    </source>
</evidence>
<dbReference type="InterPro" id="IPR052534">
    <property type="entry name" value="Extracell_DNA_Util/SecSys_Comp"/>
</dbReference>
<reference evidence="3 4" key="1">
    <citation type="submission" date="2020-04" db="EMBL/GenBank/DDBJ databases">
        <title>Draft genome of Leeia sp. IMCC25680.</title>
        <authorList>
            <person name="Song J."/>
            <person name="Cho J.-C."/>
        </authorList>
    </citation>
    <scope>NUCLEOTIDE SEQUENCE [LARGE SCALE GENOMIC DNA]</scope>
    <source>
        <strain evidence="3 4">IMCC25680</strain>
    </source>
</reference>
<dbReference type="InterPro" id="IPR007813">
    <property type="entry name" value="PilN"/>
</dbReference>
<keyword evidence="4" id="KW-1185">Reference proteome</keyword>
<dbReference type="EMBL" id="JABAIM010000001">
    <property type="protein sequence ID" value="NLR75074.1"/>
    <property type="molecule type" value="Genomic_DNA"/>
</dbReference>
<dbReference type="GO" id="GO:0043683">
    <property type="term" value="P:type IV pilus assembly"/>
    <property type="evidence" value="ECO:0007669"/>
    <property type="project" value="TreeGrafter"/>
</dbReference>
<evidence type="ECO:0000313" key="4">
    <source>
        <dbReference type="Proteomes" id="UP000587991"/>
    </source>
</evidence>
<keyword evidence="1" id="KW-0175">Coiled coil</keyword>
<dbReference type="GO" id="GO:0043107">
    <property type="term" value="P:type IV pilus-dependent motility"/>
    <property type="evidence" value="ECO:0007669"/>
    <property type="project" value="TreeGrafter"/>
</dbReference>
<keyword evidence="2" id="KW-1133">Transmembrane helix</keyword>
<proteinExistence type="predicted"/>
<protein>
    <submittedName>
        <fullName evidence="3">Fimbrial protein</fullName>
    </submittedName>
</protein>
<feature type="transmembrane region" description="Helical" evidence="2">
    <location>
        <begin position="21"/>
        <end position="43"/>
    </location>
</feature>
<dbReference type="Proteomes" id="UP000587991">
    <property type="component" value="Unassembled WGS sequence"/>
</dbReference>
<keyword evidence="2" id="KW-0812">Transmembrane</keyword>
<organism evidence="3 4">
    <name type="scientific">Leeia aquatica</name>
    <dbReference type="NCBI Taxonomy" id="2725557"/>
    <lineage>
        <taxon>Bacteria</taxon>
        <taxon>Pseudomonadati</taxon>
        <taxon>Pseudomonadota</taxon>
        <taxon>Betaproteobacteria</taxon>
        <taxon>Neisseriales</taxon>
        <taxon>Leeiaceae</taxon>
        <taxon>Leeia</taxon>
    </lineage>
</organism>
<accession>A0A847S5F9</accession>
<dbReference type="AlphaFoldDB" id="A0A847S5F9"/>
<dbReference type="PANTHER" id="PTHR40278">
    <property type="entry name" value="DNA UTILIZATION PROTEIN HOFN"/>
    <property type="match status" value="1"/>
</dbReference>
<gene>
    <name evidence="3" type="ORF">HF682_07870</name>
</gene>
<comment type="caution">
    <text evidence="3">The sequence shown here is derived from an EMBL/GenBank/DDBJ whole genome shotgun (WGS) entry which is preliminary data.</text>
</comment>
<dbReference type="Pfam" id="PF05137">
    <property type="entry name" value="PilN"/>
    <property type="match status" value="1"/>
</dbReference>
<evidence type="ECO:0000256" key="2">
    <source>
        <dbReference type="SAM" id="Phobius"/>
    </source>
</evidence>
<feature type="coiled-coil region" evidence="1">
    <location>
        <begin position="57"/>
        <end position="91"/>
    </location>
</feature>
<dbReference type="PANTHER" id="PTHR40278:SF2">
    <property type="entry name" value="TYPE IV PILUS INNER MEMBRANE COMPONENT PILN"/>
    <property type="match status" value="1"/>
</dbReference>
<dbReference type="RefSeq" id="WP_168876629.1">
    <property type="nucleotide sequence ID" value="NZ_JABAIM010000001.1"/>
</dbReference>